<sequence length="59" mass="6644">MLLATKQMLVAVMARIDDEKVIELAKCSLDLGVDNHIIMNEMRIGLETFTSYIAKEGIF</sequence>
<organism evidence="1 2">
    <name type="scientific">Sporomusa silvacetica DSM 10669</name>
    <dbReference type="NCBI Taxonomy" id="1123289"/>
    <lineage>
        <taxon>Bacteria</taxon>
        <taxon>Bacillati</taxon>
        <taxon>Bacillota</taxon>
        <taxon>Negativicutes</taxon>
        <taxon>Selenomonadales</taxon>
        <taxon>Sporomusaceae</taxon>
        <taxon>Sporomusa</taxon>
    </lineage>
</organism>
<evidence type="ECO:0000313" key="2">
    <source>
        <dbReference type="Proteomes" id="UP000216752"/>
    </source>
</evidence>
<dbReference type="RefSeq" id="WP_094604620.1">
    <property type="nucleotide sequence ID" value="NZ_CP155573.1"/>
</dbReference>
<dbReference type="Proteomes" id="UP000216752">
    <property type="component" value="Chromosome"/>
</dbReference>
<accession>A0ABZ3INU2</accession>
<reference evidence="1" key="1">
    <citation type="submission" date="2024-05" db="EMBL/GenBank/DDBJ databases">
        <title>Isolation and characterization of Sporomusa carbonis sp. nov., a carboxydotrophic hydrogenogen in the genus of Sporomusa isolated from a charcoal burning pile.</title>
        <authorList>
            <person name="Boeer T."/>
            <person name="Rosenbaum F."/>
            <person name="Eysell L."/>
            <person name="Mueller V."/>
            <person name="Daniel R."/>
            <person name="Poehlein A."/>
        </authorList>
    </citation>
    <scope>NUCLEOTIDE SEQUENCE [LARGE SCALE GENOMIC DNA]</scope>
    <source>
        <strain evidence="1">DSM 10669</strain>
    </source>
</reference>
<keyword evidence="2" id="KW-1185">Reference proteome</keyword>
<evidence type="ECO:0000313" key="1">
    <source>
        <dbReference type="EMBL" id="XFO67309.1"/>
    </source>
</evidence>
<name>A0ABZ3INU2_9FIRM</name>
<dbReference type="EMBL" id="CP155573">
    <property type="protein sequence ID" value="XFO67309.1"/>
    <property type="molecule type" value="Genomic_DNA"/>
</dbReference>
<protein>
    <submittedName>
        <fullName evidence="1">Uncharacterized protein</fullName>
    </submittedName>
</protein>
<gene>
    <name evidence="1" type="ORF">SPSIL_035040</name>
</gene>
<proteinExistence type="predicted"/>